<feature type="transmembrane region" description="Helical" evidence="9">
    <location>
        <begin position="868"/>
        <end position="886"/>
    </location>
</feature>
<dbReference type="Gene3D" id="3.30.70.1440">
    <property type="entry name" value="Multidrug efflux transporter AcrB pore domain"/>
    <property type="match status" value="1"/>
</dbReference>
<evidence type="ECO:0000256" key="8">
    <source>
        <dbReference type="ARBA" id="ARBA00023136"/>
    </source>
</evidence>
<proteinExistence type="inferred from homology"/>
<gene>
    <name evidence="10" type="ORF">J2T60_000864</name>
</gene>
<keyword evidence="7 9" id="KW-1133">Transmembrane helix</keyword>
<dbReference type="Gene3D" id="1.20.1640.10">
    <property type="entry name" value="Multidrug efflux transporter AcrB transmembrane domain"/>
    <property type="match status" value="2"/>
</dbReference>
<dbReference type="Gene3D" id="3.30.70.1320">
    <property type="entry name" value="Multidrug efflux transporter AcrB pore domain like"/>
    <property type="match status" value="1"/>
</dbReference>
<feature type="transmembrane region" description="Helical" evidence="9">
    <location>
        <begin position="9"/>
        <end position="27"/>
    </location>
</feature>
<dbReference type="InterPro" id="IPR001036">
    <property type="entry name" value="Acrflvin-R"/>
</dbReference>
<dbReference type="EMBL" id="JALJYF010000001">
    <property type="protein sequence ID" value="MCP1726899.1"/>
    <property type="molecule type" value="Genomic_DNA"/>
</dbReference>
<keyword evidence="6 9" id="KW-0812">Transmembrane</keyword>
<dbReference type="NCBIfam" id="TIGR00915">
    <property type="entry name" value="2A0602"/>
    <property type="match status" value="1"/>
</dbReference>
<keyword evidence="3 9" id="KW-0813">Transport</keyword>
<feature type="transmembrane region" description="Helical" evidence="9">
    <location>
        <begin position="967"/>
        <end position="986"/>
    </location>
</feature>
<dbReference type="SUPFAM" id="SSF82866">
    <property type="entry name" value="Multidrug efflux transporter AcrB transmembrane domain"/>
    <property type="match status" value="2"/>
</dbReference>
<feature type="transmembrane region" description="Helical" evidence="9">
    <location>
        <begin position="538"/>
        <end position="555"/>
    </location>
</feature>
<feature type="transmembrane region" description="Helical" evidence="9">
    <location>
        <begin position="921"/>
        <end position="946"/>
    </location>
</feature>
<dbReference type="Pfam" id="PF00873">
    <property type="entry name" value="ACR_tran"/>
    <property type="match status" value="1"/>
</dbReference>
<feature type="transmembrane region" description="Helical" evidence="9">
    <location>
        <begin position="367"/>
        <end position="387"/>
    </location>
</feature>
<accession>A0ABT1G6H1</accession>
<feature type="transmembrane region" description="Helical" evidence="9">
    <location>
        <begin position="893"/>
        <end position="915"/>
    </location>
</feature>
<keyword evidence="8 9" id="KW-0472">Membrane</keyword>
<dbReference type="Gene3D" id="3.30.70.1430">
    <property type="entry name" value="Multidrug efflux transporter AcrB pore domain"/>
    <property type="match status" value="2"/>
</dbReference>
<sequence>MLRFFVDRPVFASVISIIIVIAGLAALRELPVQQYPDILPPQVTVSASYPGANAETIADTVAAPIEAAVDGVDGMVYMQSQSTDDGSMDLVITFEVGTDPDLAAINVSNEVDSAMGRLPDAVRDQGLGIEKRSPSMLQMITFSSPDGSLDPEFISDYVWRNVYTEIRRSPGVGDQTFFGARIYSMRIWLEPDAMAEYDILPSDIAAAVEEQNAQYAAGAFGSEPADPSIDFTYSVITPDRLSEPAEFERIILRSQPDGSALRLGDVGRVELGAQNYHFRAEQNGQETVPVGIYLQPGANAVETATGIAQRLDDISHQFPEGLEYDIPFDTTVFIEASLNRVFTTLLIAVILVVLVVYLFLQKLRATFIPIIAVPISLIGTLVGMYLLGFSLNMLTLFGLVLAIGIVVDNAIIVLENTARIMREKACSPRDAVLDTLDEVAGPILAMTLVTIAVFLPVAFIGGFSGQMYQQFAITISVSMAISGVVALTLSPALCARLLDAQPKEPARPFQWFNTSFERLTHAYVGGVNYFLNHWLQGLAIFLLMIVAIIVLFRIAPGGLVPEEDQGYLYASAELPPASSLSRTQESMAKLSSIIQAYPEVENAVAFSGRSLDAGGSQSYSGTAYVTLSHWDERSGRGQSSDAVMRRLQEDGLDVTEASISAFNPPPISGISTTGGFTAYLQSRQGDDVSTLLAVTEDVIEAANERPELSNVRTTLSTEVPRYEADVDRELAWALDVPLSDIFDVMRSTFGQVYINDFNMGGRAMRVHMQAEAEYRQRPEDLDRIYVRSRSGNLVPISTLVSIEASQGADLVERFNVFPAARIMGDPAEGYSSAQAIAALEAVADDELSDAYLLSWTGAAYQEREMSGAATLAFVLGVVMVLLILAAQYERWTLPFAVMTVVPFAVFGALVAIWLTGLENNIYFQIGLLVLVSLAAKNAILIVEFALQQQKTGMGYREAALEAARLRFRPIIMTAISLILGSLPLALATGAGANSQHSIGVGIIGGMLSATFLAVLFVPMFYYLIMSGVDKLSGKTTTSEAV</sequence>
<dbReference type="PANTHER" id="PTHR32063:SF13">
    <property type="entry name" value="MULTIDRUG EFFLUX PUMP SUBUNIT ACRB-RELATED"/>
    <property type="match status" value="1"/>
</dbReference>
<feature type="transmembrane region" description="Helical" evidence="9">
    <location>
        <begin position="471"/>
        <end position="498"/>
    </location>
</feature>
<reference evidence="10 11" key="1">
    <citation type="submission" date="2022-03" db="EMBL/GenBank/DDBJ databases">
        <title>Genomic Encyclopedia of Type Strains, Phase III (KMG-III): the genomes of soil and plant-associated and newly described type strains.</title>
        <authorList>
            <person name="Whitman W."/>
        </authorList>
    </citation>
    <scope>NUCLEOTIDE SEQUENCE [LARGE SCALE GENOMIC DNA]</scope>
    <source>
        <strain evidence="10 11">BSker1</strain>
    </source>
</reference>
<evidence type="ECO:0000256" key="3">
    <source>
        <dbReference type="ARBA" id="ARBA00022448"/>
    </source>
</evidence>
<dbReference type="InterPro" id="IPR004764">
    <property type="entry name" value="MdtF-like"/>
</dbReference>
<dbReference type="Proteomes" id="UP001523550">
    <property type="component" value="Unassembled WGS sequence"/>
</dbReference>
<dbReference type="SUPFAM" id="SSF82714">
    <property type="entry name" value="Multidrug efflux transporter AcrB TolC docking domain, DN and DC subdomains"/>
    <property type="match status" value="2"/>
</dbReference>
<feature type="transmembrane region" description="Helical" evidence="9">
    <location>
        <begin position="998"/>
        <end position="1024"/>
    </location>
</feature>
<evidence type="ECO:0000256" key="1">
    <source>
        <dbReference type="ARBA" id="ARBA00004429"/>
    </source>
</evidence>
<feature type="transmembrane region" description="Helical" evidence="9">
    <location>
        <begin position="341"/>
        <end position="360"/>
    </location>
</feature>
<keyword evidence="4" id="KW-1003">Cell membrane</keyword>
<evidence type="ECO:0000256" key="2">
    <source>
        <dbReference type="ARBA" id="ARBA00010942"/>
    </source>
</evidence>
<name>A0ABT1G6H1_9GAMM</name>
<keyword evidence="5 9" id="KW-0997">Cell inner membrane</keyword>
<evidence type="ECO:0000256" key="9">
    <source>
        <dbReference type="RuleBase" id="RU364070"/>
    </source>
</evidence>
<dbReference type="RefSeq" id="WP_253445914.1">
    <property type="nucleotide sequence ID" value="NZ_JALJYF010000001.1"/>
</dbReference>
<keyword evidence="11" id="KW-1185">Reference proteome</keyword>
<feature type="transmembrane region" description="Helical" evidence="9">
    <location>
        <begin position="393"/>
        <end position="414"/>
    </location>
</feature>
<evidence type="ECO:0000256" key="5">
    <source>
        <dbReference type="ARBA" id="ARBA00022519"/>
    </source>
</evidence>
<protein>
    <recommendedName>
        <fullName evidence="9">Efflux pump membrane transporter</fullName>
    </recommendedName>
</protein>
<evidence type="ECO:0000313" key="11">
    <source>
        <dbReference type="Proteomes" id="UP001523550"/>
    </source>
</evidence>
<evidence type="ECO:0000313" key="10">
    <source>
        <dbReference type="EMBL" id="MCP1726899.1"/>
    </source>
</evidence>
<organism evidence="10 11">
    <name type="scientific">Natronospira proteinivora</name>
    <dbReference type="NCBI Taxonomy" id="1807133"/>
    <lineage>
        <taxon>Bacteria</taxon>
        <taxon>Pseudomonadati</taxon>
        <taxon>Pseudomonadota</taxon>
        <taxon>Gammaproteobacteria</taxon>
        <taxon>Natronospirales</taxon>
        <taxon>Natronospiraceae</taxon>
        <taxon>Natronospira</taxon>
    </lineage>
</organism>
<evidence type="ECO:0000256" key="6">
    <source>
        <dbReference type="ARBA" id="ARBA00022692"/>
    </source>
</evidence>
<evidence type="ECO:0000256" key="7">
    <source>
        <dbReference type="ARBA" id="ARBA00022989"/>
    </source>
</evidence>
<dbReference type="NCBIfam" id="NF000282">
    <property type="entry name" value="RND_permease_1"/>
    <property type="match status" value="1"/>
</dbReference>
<dbReference type="PANTHER" id="PTHR32063">
    <property type="match status" value="1"/>
</dbReference>
<dbReference type="SUPFAM" id="SSF82693">
    <property type="entry name" value="Multidrug efflux transporter AcrB pore domain, PN1, PN2, PC1 and PC2 subdomains"/>
    <property type="match status" value="3"/>
</dbReference>
<feature type="transmembrane region" description="Helical" evidence="9">
    <location>
        <begin position="443"/>
        <end position="465"/>
    </location>
</feature>
<dbReference type="Gene3D" id="3.30.2090.10">
    <property type="entry name" value="Multidrug efflux transporter AcrB TolC docking domain, DN and DC subdomains"/>
    <property type="match status" value="2"/>
</dbReference>
<comment type="caution">
    <text evidence="10">The sequence shown here is derived from an EMBL/GenBank/DDBJ whole genome shotgun (WGS) entry which is preliminary data.</text>
</comment>
<dbReference type="InterPro" id="IPR027463">
    <property type="entry name" value="AcrB_DN_DC_subdom"/>
</dbReference>
<comment type="similarity">
    <text evidence="2 9">Belongs to the resistance-nodulation-cell division (RND) (TC 2.A.6) family.</text>
</comment>
<dbReference type="PRINTS" id="PR00702">
    <property type="entry name" value="ACRIFLAVINRP"/>
</dbReference>
<comment type="subcellular location">
    <subcellularLocation>
        <location evidence="1 9">Cell inner membrane</location>
        <topology evidence="1 9">Multi-pass membrane protein</topology>
    </subcellularLocation>
</comment>
<evidence type="ECO:0000256" key="4">
    <source>
        <dbReference type="ARBA" id="ARBA00022475"/>
    </source>
</evidence>